<proteinExistence type="predicted"/>
<organism evidence="1 2">
    <name type="scientific">Mycteria americana</name>
    <name type="common">Wood stork</name>
    <dbReference type="NCBI Taxonomy" id="33587"/>
    <lineage>
        <taxon>Eukaryota</taxon>
        <taxon>Metazoa</taxon>
        <taxon>Chordata</taxon>
        <taxon>Craniata</taxon>
        <taxon>Vertebrata</taxon>
        <taxon>Euteleostomi</taxon>
        <taxon>Archelosauria</taxon>
        <taxon>Archosauria</taxon>
        <taxon>Dinosauria</taxon>
        <taxon>Saurischia</taxon>
        <taxon>Theropoda</taxon>
        <taxon>Coelurosauria</taxon>
        <taxon>Aves</taxon>
        <taxon>Neognathae</taxon>
        <taxon>Neoaves</taxon>
        <taxon>Aequornithes</taxon>
        <taxon>Ciconiiformes</taxon>
        <taxon>Ciconiidae</taxon>
        <taxon>Mycteria</taxon>
    </lineage>
</organism>
<dbReference type="AlphaFoldDB" id="A0AAN7PPJ3"/>
<keyword evidence="2" id="KW-1185">Reference proteome</keyword>
<reference evidence="1 2" key="1">
    <citation type="journal article" date="2023" name="J. Hered.">
        <title>Chromosome-level genome of the wood stork (Mycteria americana) provides insight into avian chromosome evolution.</title>
        <authorList>
            <person name="Flamio R. Jr."/>
            <person name="Ramstad K.M."/>
        </authorList>
    </citation>
    <scope>NUCLEOTIDE SEQUENCE [LARGE SCALE GENOMIC DNA]</scope>
    <source>
        <strain evidence="1">JAX WOST 10</strain>
    </source>
</reference>
<name>A0AAN7PPJ3_MYCAM</name>
<dbReference type="EMBL" id="JAUNZN010000002">
    <property type="protein sequence ID" value="KAK4826431.1"/>
    <property type="molecule type" value="Genomic_DNA"/>
</dbReference>
<dbReference type="Proteomes" id="UP001333110">
    <property type="component" value="Unassembled WGS sequence"/>
</dbReference>
<protein>
    <submittedName>
        <fullName evidence="1">Uncharacterized protein</fullName>
    </submittedName>
</protein>
<evidence type="ECO:0000313" key="1">
    <source>
        <dbReference type="EMBL" id="KAK4826431.1"/>
    </source>
</evidence>
<comment type="caution">
    <text evidence="1">The sequence shown here is derived from an EMBL/GenBank/DDBJ whole genome shotgun (WGS) entry which is preliminary data.</text>
</comment>
<sequence>MTWLRANQGLGEKIIKWAITNCMKSNKNKCQILHLGQCNPGCTYRPGTRGWSAALQKRIWGLMLNMNQQRALAFKMANYILGCIKYSIANQYANHGGGEEGPMQSLTKIKRTVYCLLLGDLA</sequence>
<evidence type="ECO:0000313" key="2">
    <source>
        <dbReference type="Proteomes" id="UP001333110"/>
    </source>
</evidence>
<feature type="non-terminal residue" evidence="1">
    <location>
        <position position="122"/>
    </location>
</feature>
<accession>A0AAN7PPJ3</accession>
<gene>
    <name evidence="1" type="ORF">QYF61_008964</name>
</gene>